<gene>
    <name evidence="1" type="ORF">ACFPZN_53700</name>
</gene>
<accession>A0ABW1AJ06</accession>
<protein>
    <submittedName>
        <fullName evidence="1">Uncharacterized protein</fullName>
    </submittedName>
</protein>
<evidence type="ECO:0000313" key="1">
    <source>
        <dbReference type="EMBL" id="MFC5754527.1"/>
    </source>
</evidence>
<dbReference type="EMBL" id="JBHSON010000160">
    <property type="protein sequence ID" value="MFC5754527.1"/>
    <property type="molecule type" value="Genomic_DNA"/>
</dbReference>
<reference evidence="2" key="1">
    <citation type="journal article" date="2019" name="Int. J. Syst. Evol. Microbiol.">
        <title>The Global Catalogue of Microorganisms (GCM) 10K type strain sequencing project: providing services to taxonomists for standard genome sequencing and annotation.</title>
        <authorList>
            <consortium name="The Broad Institute Genomics Platform"/>
            <consortium name="The Broad Institute Genome Sequencing Center for Infectious Disease"/>
            <person name="Wu L."/>
            <person name="Ma J."/>
        </authorList>
    </citation>
    <scope>NUCLEOTIDE SEQUENCE [LARGE SCALE GENOMIC DNA]</scope>
    <source>
        <strain evidence="2">KCTC 42087</strain>
    </source>
</reference>
<proteinExistence type="predicted"/>
<dbReference type="RefSeq" id="WP_378292719.1">
    <property type="nucleotide sequence ID" value="NZ_JBHSON010000160.1"/>
</dbReference>
<keyword evidence="2" id="KW-1185">Reference proteome</keyword>
<comment type="caution">
    <text evidence="1">The sequence shown here is derived from an EMBL/GenBank/DDBJ whole genome shotgun (WGS) entry which is preliminary data.</text>
</comment>
<name>A0ABW1AJ06_9ACTN</name>
<sequence length="48" mass="5693">MRRRLHRSALLLRRVRVVRGAGRRRSVLVLLALLLVVRGWLRRAPLVR</sequence>
<evidence type="ECO:0000313" key="2">
    <source>
        <dbReference type="Proteomes" id="UP001596074"/>
    </source>
</evidence>
<dbReference type="Proteomes" id="UP001596074">
    <property type="component" value="Unassembled WGS sequence"/>
</dbReference>
<organism evidence="1 2">
    <name type="scientific">Actinomadura rugatobispora</name>
    <dbReference type="NCBI Taxonomy" id="1994"/>
    <lineage>
        <taxon>Bacteria</taxon>
        <taxon>Bacillati</taxon>
        <taxon>Actinomycetota</taxon>
        <taxon>Actinomycetes</taxon>
        <taxon>Streptosporangiales</taxon>
        <taxon>Thermomonosporaceae</taxon>
        <taxon>Actinomadura</taxon>
    </lineage>
</organism>